<dbReference type="EMBL" id="BAABJW010000003">
    <property type="protein sequence ID" value="GAA4812500.1"/>
    <property type="molecule type" value="Genomic_DNA"/>
</dbReference>
<organism evidence="6 7">
    <name type="scientific">Litoribaculum gwangyangense</name>
    <dbReference type="NCBI Taxonomy" id="1130722"/>
    <lineage>
        <taxon>Bacteria</taxon>
        <taxon>Pseudomonadati</taxon>
        <taxon>Bacteroidota</taxon>
        <taxon>Flavobacteriia</taxon>
        <taxon>Flavobacteriales</taxon>
        <taxon>Flavobacteriaceae</taxon>
        <taxon>Litoribaculum</taxon>
    </lineage>
</organism>
<reference evidence="7" key="1">
    <citation type="journal article" date="2019" name="Int. J. Syst. Evol. Microbiol.">
        <title>The Global Catalogue of Microorganisms (GCM) 10K type strain sequencing project: providing services to taxonomists for standard genome sequencing and annotation.</title>
        <authorList>
            <consortium name="The Broad Institute Genomics Platform"/>
            <consortium name="The Broad Institute Genome Sequencing Center for Infectious Disease"/>
            <person name="Wu L."/>
            <person name="Ma J."/>
        </authorList>
    </citation>
    <scope>NUCLEOTIDE SEQUENCE [LARGE SCALE GENOMIC DNA]</scope>
    <source>
        <strain evidence="7">JCM 18325</strain>
    </source>
</reference>
<keyword evidence="2" id="KW-0479">Metal-binding</keyword>
<keyword evidence="4" id="KW-0411">Iron-sulfur</keyword>
<evidence type="ECO:0000256" key="3">
    <source>
        <dbReference type="ARBA" id="ARBA00023004"/>
    </source>
</evidence>
<evidence type="ECO:0000256" key="2">
    <source>
        <dbReference type="ARBA" id="ARBA00022723"/>
    </source>
</evidence>
<evidence type="ECO:0000313" key="6">
    <source>
        <dbReference type="EMBL" id="GAA4812500.1"/>
    </source>
</evidence>
<name>A0ABP9CND2_9FLAO</name>
<proteinExistence type="predicted"/>
<evidence type="ECO:0000256" key="4">
    <source>
        <dbReference type="ARBA" id="ARBA00023014"/>
    </source>
</evidence>
<keyword evidence="3" id="KW-0408">Iron</keyword>
<dbReference type="InterPro" id="IPR010693">
    <property type="entry name" value="Divergent_4Fe-4S_mono-cluster"/>
</dbReference>
<dbReference type="SMART" id="SM00704">
    <property type="entry name" value="ZnF_CDGSH"/>
    <property type="match status" value="1"/>
</dbReference>
<dbReference type="InterPro" id="IPR018967">
    <property type="entry name" value="FeS-contain_CDGSH-typ"/>
</dbReference>
<comment type="caution">
    <text evidence="6">The sequence shown here is derived from an EMBL/GenBank/DDBJ whole genome shotgun (WGS) entry which is preliminary data.</text>
</comment>
<dbReference type="Pfam" id="PF06902">
    <property type="entry name" value="Fer4_19"/>
    <property type="match status" value="1"/>
</dbReference>
<keyword evidence="1" id="KW-0001">2Fe-2S</keyword>
<dbReference type="InterPro" id="IPR042216">
    <property type="entry name" value="MitoNEET_CISD"/>
</dbReference>
<evidence type="ECO:0000313" key="7">
    <source>
        <dbReference type="Proteomes" id="UP001501433"/>
    </source>
</evidence>
<gene>
    <name evidence="6" type="ORF">GCM10023330_19860</name>
</gene>
<sequence length="150" mass="16738">MFFVYLVKLFAMGKTKEYSNGEVTIVWDAKNCIHSGICVKGLPNVFRPKVRPWISIDAAKTEDLVNQVKQCPSGALSFYMNNEKDKTSEVLNTKIEVLENGPLLVYGTLNVTHKNGSKEVKNKTTAFCRCGASNNKPYCDGAHLKNDFRG</sequence>
<evidence type="ECO:0000259" key="5">
    <source>
        <dbReference type="SMART" id="SM00704"/>
    </source>
</evidence>
<evidence type="ECO:0000256" key="1">
    <source>
        <dbReference type="ARBA" id="ARBA00022714"/>
    </source>
</evidence>
<dbReference type="SUPFAM" id="SSF54862">
    <property type="entry name" value="4Fe-4S ferredoxins"/>
    <property type="match status" value="1"/>
</dbReference>
<dbReference type="Pfam" id="PF09360">
    <property type="entry name" value="zf-CDGSH"/>
    <property type="match status" value="1"/>
</dbReference>
<dbReference type="Proteomes" id="UP001501433">
    <property type="component" value="Unassembled WGS sequence"/>
</dbReference>
<accession>A0ABP9CND2</accession>
<feature type="domain" description="Iron-binding zinc finger CDGSH type" evidence="5">
    <location>
        <begin position="115"/>
        <end position="149"/>
    </location>
</feature>
<protein>
    <recommendedName>
        <fullName evidence="5">Iron-binding zinc finger CDGSH type domain-containing protein</fullName>
    </recommendedName>
</protein>
<dbReference type="Gene3D" id="3.40.5.90">
    <property type="entry name" value="CDGSH iron-sulfur domain, mitoNEET-type"/>
    <property type="match status" value="1"/>
</dbReference>
<keyword evidence="7" id="KW-1185">Reference proteome</keyword>